<dbReference type="Proteomes" id="UP000730161">
    <property type="component" value="Unassembled WGS sequence"/>
</dbReference>
<gene>
    <name evidence="2" type="ORF">RJ53_07720</name>
</gene>
<evidence type="ECO:0000313" key="3">
    <source>
        <dbReference type="Proteomes" id="UP000730161"/>
    </source>
</evidence>
<proteinExistence type="predicted"/>
<name>A0A8J8B4J5_9EURY</name>
<dbReference type="Gene3D" id="3.60.21.10">
    <property type="match status" value="1"/>
</dbReference>
<dbReference type="PANTHER" id="PTHR39323">
    <property type="entry name" value="BLR1149 PROTEIN"/>
    <property type="match status" value="1"/>
</dbReference>
<protein>
    <submittedName>
        <fullName evidence="2">Phosphoesterase</fullName>
    </submittedName>
</protein>
<reference evidence="2" key="1">
    <citation type="submission" date="2014-12" db="EMBL/GenBank/DDBJ databases">
        <authorList>
            <person name="Huang H.-H."/>
            <person name="Chen S.-C."/>
            <person name="Lai M.-C."/>
        </authorList>
    </citation>
    <scope>NUCLEOTIDE SEQUENCE</scope>
    <source>
        <strain evidence="2">K1F9705b</strain>
    </source>
</reference>
<organism evidence="2 3">
    <name type="scientific">Methanocalculus chunghsingensis</name>
    <dbReference type="NCBI Taxonomy" id="156457"/>
    <lineage>
        <taxon>Archaea</taxon>
        <taxon>Methanobacteriati</taxon>
        <taxon>Methanobacteriota</taxon>
        <taxon>Stenosarchaea group</taxon>
        <taxon>Methanomicrobia</taxon>
        <taxon>Methanomicrobiales</taxon>
        <taxon>Methanocalculaceae</taxon>
        <taxon>Methanocalculus</taxon>
    </lineage>
</organism>
<sequence length="254" mass="27909">MKPRFLPEGPAVLISRSRSILVIADIHLGVESALSRKGWHFRSRTDDRLSRIITCIENTDPDLLLILGDLKHSVPQVTWQEARELPHVLDTIRKRVDLVLLPGNHDVGIERYLEEGELLPKNGIVIDGTGFLHGHTYPSPELAGHLILAGHHHPVIHLYDEVGCSLRGSPAYLLGEVDEGILQIPTVDHPTRLLLVPAFYEYAGGIDIRTIPESGISPLAKSIRIETAEVFLSDGTYIDTLGALRSECDPGSAG</sequence>
<keyword evidence="3" id="KW-1185">Reference proteome</keyword>
<dbReference type="InterPro" id="IPR004843">
    <property type="entry name" value="Calcineurin-like_PHP"/>
</dbReference>
<dbReference type="InterPro" id="IPR024173">
    <property type="entry name" value="Pesterase_MJ0037-like"/>
</dbReference>
<dbReference type="AlphaFoldDB" id="A0A8J8B4J5"/>
<dbReference type="EMBL" id="JWHL01000012">
    <property type="protein sequence ID" value="MBR1369385.1"/>
    <property type="molecule type" value="Genomic_DNA"/>
</dbReference>
<dbReference type="PIRSF" id="PIRSF000887">
    <property type="entry name" value="Pesterase_MJ0037"/>
    <property type="match status" value="1"/>
</dbReference>
<evidence type="ECO:0000259" key="1">
    <source>
        <dbReference type="Pfam" id="PF00149"/>
    </source>
</evidence>
<dbReference type="OrthoDB" id="10013at2157"/>
<accession>A0A8J8B4J5</accession>
<dbReference type="InterPro" id="IPR029052">
    <property type="entry name" value="Metallo-depent_PP-like"/>
</dbReference>
<dbReference type="SUPFAM" id="SSF56300">
    <property type="entry name" value="Metallo-dependent phosphatases"/>
    <property type="match status" value="1"/>
</dbReference>
<evidence type="ECO:0000313" key="2">
    <source>
        <dbReference type="EMBL" id="MBR1369385.1"/>
    </source>
</evidence>
<dbReference type="PANTHER" id="PTHR39323:SF1">
    <property type="entry name" value="BLR1149 PROTEIN"/>
    <property type="match status" value="1"/>
</dbReference>
<dbReference type="CDD" id="cd07391">
    <property type="entry name" value="MPP_PF1019"/>
    <property type="match status" value="1"/>
</dbReference>
<dbReference type="GO" id="GO:0016787">
    <property type="term" value="F:hydrolase activity"/>
    <property type="evidence" value="ECO:0007669"/>
    <property type="project" value="InterPro"/>
</dbReference>
<comment type="caution">
    <text evidence="2">The sequence shown here is derived from an EMBL/GenBank/DDBJ whole genome shotgun (WGS) entry which is preliminary data.</text>
</comment>
<dbReference type="Pfam" id="PF00149">
    <property type="entry name" value="Metallophos"/>
    <property type="match status" value="1"/>
</dbReference>
<dbReference type="RefSeq" id="WP_211531090.1">
    <property type="nucleotide sequence ID" value="NZ_JWHL01000012.1"/>
</dbReference>
<feature type="domain" description="Calcineurin-like phosphoesterase" evidence="1">
    <location>
        <begin position="19"/>
        <end position="155"/>
    </location>
</feature>